<reference evidence="14" key="1">
    <citation type="submission" date="2025-08" db="UniProtKB">
        <authorList>
            <consortium name="RefSeq"/>
        </authorList>
    </citation>
    <scope>IDENTIFICATION</scope>
</reference>
<dbReference type="PANTHER" id="PTHR45080:SF29">
    <property type="entry name" value="NEURAL CELL ADHESION MOLECULE 1-LIKE ISOFORM X1"/>
    <property type="match status" value="1"/>
</dbReference>
<keyword evidence="7" id="KW-1133">Transmembrane helix</keyword>
<keyword evidence="3" id="KW-0812">Transmembrane</keyword>
<keyword evidence="5" id="KW-0677">Repeat</keyword>
<evidence type="ECO:0000256" key="2">
    <source>
        <dbReference type="ARBA" id="ARBA00022475"/>
    </source>
</evidence>
<dbReference type="Proteomes" id="UP000515152">
    <property type="component" value="Chromosome 17"/>
</dbReference>
<keyword evidence="4" id="KW-0732">Signal</keyword>
<evidence type="ECO:0000256" key="9">
    <source>
        <dbReference type="ARBA" id="ARBA00023157"/>
    </source>
</evidence>
<dbReference type="OrthoDB" id="10056271at2759"/>
<dbReference type="InterPro" id="IPR007110">
    <property type="entry name" value="Ig-like_dom"/>
</dbReference>
<dbReference type="FunFam" id="2.60.40.10:FF:000159">
    <property type="entry name" value="neural cell adhesion molecule 1 isoform X2"/>
    <property type="match status" value="1"/>
</dbReference>
<evidence type="ECO:0000313" key="14">
    <source>
        <dbReference type="RefSeq" id="XP_042566264.1"/>
    </source>
</evidence>
<dbReference type="GO" id="GO:0007156">
    <property type="term" value="P:homophilic cell adhesion via plasma membrane adhesion molecules"/>
    <property type="evidence" value="ECO:0007669"/>
    <property type="project" value="TreeGrafter"/>
</dbReference>
<dbReference type="SMART" id="SM00408">
    <property type="entry name" value="IGc2"/>
    <property type="match status" value="3"/>
</dbReference>
<dbReference type="GO" id="GO:0043025">
    <property type="term" value="C:neuronal cell body"/>
    <property type="evidence" value="ECO:0007669"/>
    <property type="project" value="TreeGrafter"/>
</dbReference>
<feature type="domain" description="Ig-like" evidence="12">
    <location>
        <begin position="4"/>
        <end position="108"/>
    </location>
</feature>
<dbReference type="InterPro" id="IPR003598">
    <property type="entry name" value="Ig_sub2"/>
</dbReference>
<accession>A0A8M1KXE5</accession>
<keyword evidence="11" id="KW-0393">Immunoglobulin domain</keyword>
<evidence type="ECO:0000313" key="13">
    <source>
        <dbReference type="Proteomes" id="UP000515152"/>
    </source>
</evidence>
<keyword evidence="13" id="KW-1185">Reference proteome</keyword>
<dbReference type="GeneID" id="116224485"/>
<dbReference type="GO" id="GO:0050808">
    <property type="term" value="P:synapse organization"/>
    <property type="evidence" value="ECO:0007669"/>
    <property type="project" value="TreeGrafter"/>
</dbReference>
<evidence type="ECO:0000256" key="10">
    <source>
        <dbReference type="ARBA" id="ARBA00023180"/>
    </source>
</evidence>
<dbReference type="Pfam" id="PF13927">
    <property type="entry name" value="Ig_3"/>
    <property type="match status" value="1"/>
</dbReference>
<proteinExistence type="predicted"/>
<evidence type="ECO:0000256" key="4">
    <source>
        <dbReference type="ARBA" id="ARBA00022729"/>
    </source>
</evidence>
<evidence type="ECO:0000256" key="6">
    <source>
        <dbReference type="ARBA" id="ARBA00022889"/>
    </source>
</evidence>
<evidence type="ECO:0000256" key="3">
    <source>
        <dbReference type="ARBA" id="ARBA00022692"/>
    </source>
</evidence>
<dbReference type="SMART" id="SM00409">
    <property type="entry name" value="IG"/>
    <property type="match status" value="3"/>
</dbReference>
<dbReference type="GO" id="GO:0008046">
    <property type="term" value="F:axon guidance receptor activity"/>
    <property type="evidence" value="ECO:0007669"/>
    <property type="project" value="TreeGrafter"/>
</dbReference>
<dbReference type="KEGG" id="char:116224485"/>
<dbReference type="AlphaFoldDB" id="A0A8M1KXE5"/>
<dbReference type="RefSeq" id="XP_042566264.1">
    <property type="nucleotide sequence ID" value="XM_042710330.1"/>
</dbReference>
<protein>
    <submittedName>
        <fullName evidence="14">Neural cell adhesion molecule 1-like</fullName>
    </submittedName>
</protein>
<feature type="domain" description="Ig-like" evidence="12">
    <location>
        <begin position="120"/>
        <end position="206"/>
    </location>
</feature>
<dbReference type="FunFam" id="2.60.40.10:FF:000086">
    <property type="entry name" value="Neural cell adhesion molecule 1"/>
    <property type="match status" value="1"/>
</dbReference>
<keyword evidence="6" id="KW-0130">Cell adhesion</keyword>
<dbReference type="InterPro" id="IPR050958">
    <property type="entry name" value="Cell_Adh-Cytoskel_Orgn"/>
</dbReference>
<feature type="domain" description="Ig-like" evidence="12">
    <location>
        <begin position="213"/>
        <end position="316"/>
    </location>
</feature>
<sequence length="371" mass="41422">MATPPVASSSANDSRLGVFSFLVEKITFKHAPSPQEFNEGDDAIIVCDVFSSPPPHIIWKHKGTKIQVEKDVRFKVLPNNHLQIRGIKKTDEGTYTCEARIMARGEIDLRPIRVVINVLPTIRIRHQEVNATGEGGLSTVLACDADGFPEPIVTWARSSVLLEEGDKYSFSEDGAEMTIRDVRKLDEGEYTCIASNKAGKSDQELSLRVFVKPKITFLENQTTTEMEEQIALTCDATGDPTPTITWSFGQRVFTEGEQASWTRTEEHKSSDGNVVVRSDARVSSLTLKYAQYTDAGQYVCTARNAIGHDSQSMFLEVRCKSHTLTHTHTHTPASMSAPRTQHHLAQHTGHIPRILMEELRSLIHTHTHTYI</sequence>
<dbReference type="FunFam" id="2.60.40.10:FF:000636">
    <property type="entry name" value="Neural cell adhesion molecule 2"/>
    <property type="match status" value="1"/>
</dbReference>
<keyword evidence="2" id="KW-1003">Cell membrane</keyword>
<evidence type="ECO:0000256" key="8">
    <source>
        <dbReference type="ARBA" id="ARBA00023136"/>
    </source>
</evidence>
<dbReference type="InterPro" id="IPR003599">
    <property type="entry name" value="Ig_sub"/>
</dbReference>
<gene>
    <name evidence="14" type="primary">LOC116224485</name>
</gene>
<keyword evidence="10" id="KW-0325">Glycoprotein</keyword>
<dbReference type="PROSITE" id="PS50835">
    <property type="entry name" value="IG_LIKE"/>
    <property type="match status" value="3"/>
</dbReference>
<evidence type="ECO:0000256" key="1">
    <source>
        <dbReference type="ARBA" id="ARBA00004251"/>
    </source>
</evidence>
<keyword evidence="9" id="KW-1015">Disulfide bond</keyword>
<evidence type="ECO:0000259" key="12">
    <source>
        <dbReference type="PROSITE" id="PS50835"/>
    </source>
</evidence>
<name>A0A8M1KXE5_CLUHA</name>
<dbReference type="GO" id="GO:0030424">
    <property type="term" value="C:axon"/>
    <property type="evidence" value="ECO:0007669"/>
    <property type="project" value="TreeGrafter"/>
</dbReference>
<dbReference type="PANTHER" id="PTHR45080">
    <property type="entry name" value="CONTACTIN 5"/>
    <property type="match status" value="1"/>
</dbReference>
<evidence type="ECO:0000256" key="7">
    <source>
        <dbReference type="ARBA" id="ARBA00022989"/>
    </source>
</evidence>
<comment type="subcellular location">
    <subcellularLocation>
        <location evidence="1">Cell membrane</location>
        <topology evidence="1">Single-pass type I membrane protein</topology>
    </subcellularLocation>
</comment>
<keyword evidence="8" id="KW-0472">Membrane</keyword>
<dbReference type="GO" id="GO:0005886">
    <property type="term" value="C:plasma membrane"/>
    <property type="evidence" value="ECO:0007669"/>
    <property type="project" value="UniProtKB-SubCell"/>
</dbReference>
<dbReference type="InterPro" id="IPR013098">
    <property type="entry name" value="Ig_I-set"/>
</dbReference>
<evidence type="ECO:0000256" key="11">
    <source>
        <dbReference type="ARBA" id="ARBA00023319"/>
    </source>
</evidence>
<dbReference type="Pfam" id="PF07679">
    <property type="entry name" value="I-set"/>
    <property type="match status" value="2"/>
</dbReference>
<organism evidence="13 14">
    <name type="scientific">Clupea harengus</name>
    <name type="common">Atlantic herring</name>
    <dbReference type="NCBI Taxonomy" id="7950"/>
    <lineage>
        <taxon>Eukaryota</taxon>
        <taxon>Metazoa</taxon>
        <taxon>Chordata</taxon>
        <taxon>Craniata</taxon>
        <taxon>Vertebrata</taxon>
        <taxon>Euteleostomi</taxon>
        <taxon>Actinopterygii</taxon>
        <taxon>Neopterygii</taxon>
        <taxon>Teleostei</taxon>
        <taxon>Clupei</taxon>
        <taxon>Clupeiformes</taxon>
        <taxon>Clupeoidei</taxon>
        <taxon>Clupeidae</taxon>
        <taxon>Clupea</taxon>
    </lineage>
</organism>
<evidence type="ECO:0000256" key="5">
    <source>
        <dbReference type="ARBA" id="ARBA00022737"/>
    </source>
</evidence>